<protein>
    <submittedName>
        <fullName evidence="2">Uncharacterized protein</fullName>
    </submittedName>
</protein>
<evidence type="ECO:0000256" key="1">
    <source>
        <dbReference type="SAM" id="Phobius"/>
    </source>
</evidence>
<feature type="transmembrane region" description="Helical" evidence="1">
    <location>
        <begin position="45"/>
        <end position="66"/>
    </location>
</feature>
<dbReference type="EMBL" id="JAUEPR010000084">
    <property type="protein sequence ID" value="KAK0466540.1"/>
    <property type="molecule type" value="Genomic_DNA"/>
</dbReference>
<evidence type="ECO:0000313" key="2">
    <source>
        <dbReference type="EMBL" id="KAK0466540.1"/>
    </source>
</evidence>
<comment type="caution">
    <text evidence="2">The sequence shown here is derived from an EMBL/GenBank/DDBJ whole genome shotgun (WGS) entry which is preliminary data.</text>
</comment>
<reference evidence="2" key="1">
    <citation type="submission" date="2023-06" db="EMBL/GenBank/DDBJ databases">
        <authorList>
            <consortium name="Lawrence Berkeley National Laboratory"/>
            <person name="Ahrendt S."/>
            <person name="Sahu N."/>
            <person name="Indic B."/>
            <person name="Wong-Bajracharya J."/>
            <person name="Merenyi Z."/>
            <person name="Ke H.-M."/>
            <person name="Monk M."/>
            <person name="Kocsube S."/>
            <person name="Drula E."/>
            <person name="Lipzen A."/>
            <person name="Balint B."/>
            <person name="Henrissat B."/>
            <person name="Andreopoulos B."/>
            <person name="Martin F.M."/>
            <person name="Harder C.B."/>
            <person name="Rigling D."/>
            <person name="Ford K.L."/>
            <person name="Foster G.D."/>
            <person name="Pangilinan J."/>
            <person name="Papanicolaou A."/>
            <person name="Barry K."/>
            <person name="LaButti K."/>
            <person name="Viragh M."/>
            <person name="Koriabine M."/>
            <person name="Yan M."/>
            <person name="Riley R."/>
            <person name="Champramary S."/>
            <person name="Plett K.L."/>
            <person name="Tsai I.J."/>
            <person name="Slot J."/>
            <person name="Sipos G."/>
            <person name="Plett J."/>
            <person name="Nagy L.G."/>
            <person name="Grigoriev I.V."/>
        </authorList>
    </citation>
    <scope>NUCLEOTIDE SEQUENCE</scope>
    <source>
        <strain evidence="2">ICMP 16352</strain>
    </source>
</reference>
<keyword evidence="1" id="KW-0812">Transmembrane</keyword>
<keyword evidence="3" id="KW-1185">Reference proteome</keyword>
<sequence>MALYDWYLAPPGRHSFGDHYVIPLFPMSSPILSLFHSLTRTSPSYASIIASLSYIGYSIALFLHAATFPTLKRLICDVQTLVSDTGTSQSSWSRAQSILEANSLCFLFGCVANCNKMWIVMRACMKKSPYAHVLTDPAQRHTTMLGHRSCWDFFKNCSSLFLLVVRKAQPNPTLWCNVNLPSHVQS</sequence>
<dbReference type="AlphaFoldDB" id="A0AA39NJ27"/>
<gene>
    <name evidence="2" type="ORF">IW261DRAFT_1116891</name>
</gene>
<dbReference type="Proteomes" id="UP001175227">
    <property type="component" value="Unassembled WGS sequence"/>
</dbReference>
<keyword evidence="1" id="KW-1133">Transmembrane helix</keyword>
<feature type="transmembrane region" description="Helical" evidence="1">
    <location>
        <begin position="20"/>
        <end position="38"/>
    </location>
</feature>
<organism evidence="2 3">
    <name type="scientific">Armillaria novae-zelandiae</name>
    <dbReference type="NCBI Taxonomy" id="153914"/>
    <lineage>
        <taxon>Eukaryota</taxon>
        <taxon>Fungi</taxon>
        <taxon>Dikarya</taxon>
        <taxon>Basidiomycota</taxon>
        <taxon>Agaricomycotina</taxon>
        <taxon>Agaricomycetes</taxon>
        <taxon>Agaricomycetidae</taxon>
        <taxon>Agaricales</taxon>
        <taxon>Marasmiineae</taxon>
        <taxon>Physalacriaceae</taxon>
        <taxon>Armillaria</taxon>
    </lineage>
</organism>
<evidence type="ECO:0000313" key="3">
    <source>
        <dbReference type="Proteomes" id="UP001175227"/>
    </source>
</evidence>
<name>A0AA39NJ27_9AGAR</name>
<accession>A0AA39NJ27</accession>
<keyword evidence="1" id="KW-0472">Membrane</keyword>
<proteinExistence type="predicted"/>